<evidence type="ECO:0000256" key="1">
    <source>
        <dbReference type="ARBA" id="ARBA00022729"/>
    </source>
</evidence>
<sequence length="1301" mass="133278">MKKNYLFFLFLLGLITTARAQNWTEIIKKTASNAVNYDYFGASVSISGEYAIVGTRGANYGQGAAYIFRKDQDGIDTWGLVKKLTASDAASGDNFGVSVSVSGEYAIVGVTGKNSGLGAAYIFRKDQDGTDTWGQVKKLTASDATIGGSFGVSVSVSGEYAIVGASGKNAAYVYRKDQDGTDTWGQVKKLTASDAASGDGFGVSVSVSGEHAIVGAIGKDSYRGAAYFFKKDQDGTWGNQQKITASDAAIGNSFGYSVSISGEYAIVGAQYKDSGRGAAYTFRKDQNGTWGNEQKLTASDAANGDQFGASVSVSGEHAIVGAIGKDSGRGAAYTFRKDQNGTWGNQQKITASDAANYDAFGRSVSISDEYAIVGAPDKDSYRGAAYVFKAVSPCPAFTTTASNVKCNGGSDGSIDITVSGGTGPYQYSKDGGQTYISPAVARMDVTVPAPTFTGLTAGTYSIKVKDANGCEATAQSVTVTQPATAVSFTTSVTNVKCFGSSDGSITITASGGTGPYQYSKDGGQTYVSNQIARRAGVEPEPTTFSFMGMGAGGYVIKVKDANGCEAGIQELDIKQPETLSFTPTVTNVSCNGGSNGSIAITASGGTGPYTYAVSGPFIVNDTYSNLSAGTYSVNAKDANGCEATAQSVTIAQPDALTFTTETTDIKCKDGSDGSIDITVSGGTGPYQYSKDGGQTYISPAAARMDATVPAPTFTGLTAGTYSIKVKDANGCEATAQSVTVDQPATAVSFTTTATNVKCLGGSDGSIAITASGGTGPYQFSKDGGINYVSNQNARRAGVEPEPTGFTFTGLKAGTYSIKVKGANGCESQAQSVSVTQPATAVGFTATATNVKCNGGSDGGISIAASGGTGPYQYSINGGQSYGTSASFTELSTGSFAYSVKVRDANGCESQAKEVVLSQPSAPVYFNATATDVKCNAGKDGSITVTAGGGTSPYTYSRDGGANYGSSASFTGLAAGTYSIKVKDANGCEADAQPATVNQPTTAVGFTRTVSNVTCNGGSDGSIVFTASGGTGSYSYAVAGSYGPHTKYPNLSPGTYSVNVKDGNGCEAIAQSVTITQPDPVLLSVSGNTSVILGSGDGCTTLTANPTGTGPFTYVWMQGQTQIGTSASQKLCPNETTTYTVTATGNGGCTAQAEFTVTVQDIRCGNKNQNVTICYYGVTQCVSEKVAERYLKLGATLGACGSTKKARVGVEESSDTALQLSLKAYPNPVQDVVTLEVLAPAAGEGTFEVLDMTGRARQSHRETLVEGLNQLEFRLGALPTGLYLIRAVDALGRQGVVKVSKQ</sequence>
<evidence type="ECO:0000313" key="3">
    <source>
        <dbReference type="EMBL" id="GHB58151.1"/>
    </source>
</evidence>
<dbReference type="Pfam" id="PF14312">
    <property type="entry name" value="FG-GAP_2"/>
    <property type="match status" value="7"/>
</dbReference>
<dbReference type="InterPro" id="IPR013517">
    <property type="entry name" value="FG-GAP"/>
</dbReference>
<organism evidence="3 4">
    <name type="scientific">Persicitalea jodogahamensis</name>
    <dbReference type="NCBI Taxonomy" id="402147"/>
    <lineage>
        <taxon>Bacteria</taxon>
        <taxon>Pseudomonadati</taxon>
        <taxon>Bacteroidota</taxon>
        <taxon>Cytophagia</taxon>
        <taxon>Cytophagales</taxon>
        <taxon>Spirosomataceae</taxon>
        <taxon>Persicitalea</taxon>
    </lineage>
</organism>
<dbReference type="NCBIfam" id="TIGR04183">
    <property type="entry name" value="Por_Secre_tail"/>
    <property type="match status" value="1"/>
</dbReference>
<feature type="chain" id="PRO_5035159254" evidence="2">
    <location>
        <begin position="21"/>
        <end position="1301"/>
    </location>
</feature>
<evidence type="ECO:0000313" key="4">
    <source>
        <dbReference type="Proteomes" id="UP000598271"/>
    </source>
</evidence>
<dbReference type="Gene3D" id="2.60.40.740">
    <property type="match status" value="1"/>
</dbReference>
<protein>
    <submittedName>
        <fullName evidence="3">Uncharacterized protein</fullName>
    </submittedName>
</protein>
<dbReference type="SUPFAM" id="SSF69318">
    <property type="entry name" value="Integrin alpha N-terminal domain"/>
    <property type="match status" value="2"/>
</dbReference>
<dbReference type="Proteomes" id="UP000598271">
    <property type="component" value="Unassembled WGS sequence"/>
</dbReference>
<accession>A0A8J3D6P8</accession>
<proteinExistence type="predicted"/>
<dbReference type="RefSeq" id="WP_189563189.1">
    <property type="nucleotide sequence ID" value="NZ_BMXF01000001.1"/>
</dbReference>
<gene>
    <name evidence="3" type="ORF">GCM10007390_09530</name>
</gene>
<dbReference type="Gene3D" id="2.130.10.130">
    <property type="entry name" value="Integrin alpha, N-terminal"/>
    <property type="match status" value="2"/>
</dbReference>
<dbReference type="InterPro" id="IPR028994">
    <property type="entry name" value="Integrin_alpha_N"/>
</dbReference>
<keyword evidence="1 2" id="KW-0732">Signal</keyword>
<name>A0A8J3D6P8_9BACT</name>
<dbReference type="InterPro" id="IPR025667">
    <property type="entry name" value="SprB_repeat"/>
</dbReference>
<reference evidence="3 4" key="1">
    <citation type="journal article" date="2014" name="Int. J. Syst. Evol. Microbiol.">
        <title>Complete genome sequence of Corynebacterium casei LMG S-19264T (=DSM 44701T), isolated from a smear-ripened cheese.</title>
        <authorList>
            <consortium name="US DOE Joint Genome Institute (JGI-PGF)"/>
            <person name="Walter F."/>
            <person name="Albersmeier A."/>
            <person name="Kalinowski J."/>
            <person name="Ruckert C."/>
        </authorList>
    </citation>
    <scope>NUCLEOTIDE SEQUENCE [LARGE SCALE GENOMIC DNA]</scope>
    <source>
        <strain evidence="3 4">KCTC 12866</strain>
    </source>
</reference>
<dbReference type="EMBL" id="BMXF01000001">
    <property type="protein sequence ID" value="GHB58151.1"/>
    <property type="molecule type" value="Genomic_DNA"/>
</dbReference>
<dbReference type="PANTHER" id="PTHR36220:SF1">
    <property type="entry name" value="GAMMA TUBULIN COMPLEX COMPONENT C-TERMINAL DOMAIN-CONTAINING PROTEIN"/>
    <property type="match status" value="1"/>
</dbReference>
<dbReference type="Gene3D" id="2.40.10.10">
    <property type="entry name" value="Trypsin-like serine proteases"/>
    <property type="match status" value="1"/>
</dbReference>
<dbReference type="Pfam" id="PF13573">
    <property type="entry name" value="SprB"/>
    <property type="match status" value="8"/>
</dbReference>
<keyword evidence="4" id="KW-1185">Reference proteome</keyword>
<feature type="signal peptide" evidence="2">
    <location>
        <begin position="1"/>
        <end position="20"/>
    </location>
</feature>
<dbReference type="InterPro" id="IPR026444">
    <property type="entry name" value="Secre_tail"/>
</dbReference>
<evidence type="ECO:0000256" key="2">
    <source>
        <dbReference type="SAM" id="SignalP"/>
    </source>
</evidence>
<dbReference type="PANTHER" id="PTHR36220">
    <property type="entry name" value="UNNAMED PRODUCT"/>
    <property type="match status" value="1"/>
</dbReference>
<comment type="caution">
    <text evidence="3">The sequence shown here is derived from an EMBL/GenBank/DDBJ whole genome shotgun (WGS) entry which is preliminary data.</text>
</comment>
<dbReference type="InterPro" id="IPR043504">
    <property type="entry name" value="Peptidase_S1_PA_chymotrypsin"/>
</dbReference>